<protein>
    <submittedName>
        <fullName evidence="1">Uncharacterized protein</fullName>
    </submittedName>
</protein>
<dbReference type="RefSeq" id="WP_188667284.1">
    <property type="nucleotide sequence ID" value="NZ_BMHV01000051.1"/>
</dbReference>
<dbReference type="AlphaFoldDB" id="A0A917CAF5"/>
<reference evidence="1" key="2">
    <citation type="submission" date="2020-09" db="EMBL/GenBank/DDBJ databases">
        <authorList>
            <person name="Sun Q."/>
            <person name="Zhou Y."/>
        </authorList>
    </citation>
    <scope>NUCLEOTIDE SEQUENCE</scope>
    <source>
        <strain evidence="1">CGMCC 1.15254</strain>
    </source>
</reference>
<accession>A0A917CAF5</accession>
<name>A0A917CAF5_9PROT</name>
<keyword evidence="2" id="KW-1185">Reference proteome</keyword>
<dbReference type="Proteomes" id="UP000632498">
    <property type="component" value="Unassembled WGS sequence"/>
</dbReference>
<dbReference type="EMBL" id="BMHV01000051">
    <property type="protein sequence ID" value="GGF76525.1"/>
    <property type="molecule type" value="Genomic_DNA"/>
</dbReference>
<reference evidence="1" key="1">
    <citation type="journal article" date="2014" name="Int. J. Syst. Evol. Microbiol.">
        <title>Complete genome sequence of Corynebacterium casei LMG S-19264T (=DSM 44701T), isolated from a smear-ripened cheese.</title>
        <authorList>
            <consortium name="US DOE Joint Genome Institute (JGI-PGF)"/>
            <person name="Walter F."/>
            <person name="Albersmeier A."/>
            <person name="Kalinowski J."/>
            <person name="Ruckert C."/>
        </authorList>
    </citation>
    <scope>NUCLEOTIDE SEQUENCE</scope>
    <source>
        <strain evidence="1">CGMCC 1.15254</strain>
    </source>
</reference>
<proteinExistence type="predicted"/>
<comment type="caution">
    <text evidence="1">The sequence shown here is derived from an EMBL/GenBank/DDBJ whole genome shotgun (WGS) entry which is preliminary data.</text>
</comment>
<evidence type="ECO:0000313" key="2">
    <source>
        <dbReference type="Proteomes" id="UP000632498"/>
    </source>
</evidence>
<sequence length="98" mass="10955">MNNETSVIELDVKGQQLRSIYKDSLKGMLSKGLNNISNEDLLQCHSIALDYFNHMEKLVGKSALLGANNCGTWATGFAEDCYAVLEEFIEHMKNVKKS</sequence>
<evidence type="ECO:0000313" key="1">
    <source>
        <dbReference type="EMBL" id="GGF76525.1"/>
    </source>
</evidence>
<organism evidence="1 2">
    <name type="scientific">Terasakiella brassicae</name>
    <dbReference type="NCBI Taxonomy" id="1634917"/>
    <lineage>
        <taxon>Bacteria</taxon>
        <taxon>Pseudomonadati</taxon>
        <taxon>Pseudomonadota</taxon>
        <taxon>Alphaproteobacteria</taxon>
        <taxon>Rhodospirillales</taxon>
        <taxon>Terasakiellaceae</taxon>
        <taxon>Terasakiella</taxon>
    </lineage>
</organism>
<gene>
    <name evidence="1" type="ORF">GCM10011332_33170</name>
</gene>